<evidence type="ECO:0000313" key="7">
    <source>
        <dbReference type="EMBL" id="MFC5449190.1"/>
    </source>
</evidence>
<dbReference type="InterPro" id="IPR018060">
    <property type="entry name" value="HTH_AraC"/>
</dbReference>
<dbReference type="CDD" id="cd17536">
    <property type="entry name" value="REC_YesN-like"/>
    <property type="match status" value="1"/>
</dbReference>
<keyword evidence="3" id="KW-0804">Transcription</keyword>
<dbReference type="Pfam" id="PF00072">
    <property type="entry name" value="Response_reg"/>
    <property type="match status" value="1"/>
</dbReference>
<feature type="domain" description="Response regulatory" evidence="6">
    <location>
        <begin position="2"/>
        <end position="119"/>
    </location>
</feature>
<dbReference type="Gene3D" id="3.40.50.2300">
    <property type="match status" value="1"/>
</dbReference>
<dbReference type="Gene3D" id="1.10.10.60">
    <property type="entry name" value="Homeodomain-like"/>
    <property type="match status" value="2"/>
</dbReference>
<dbReference type="InterPro" id="IPR018062">
    <property type="entry name" value="HTH_AraC-typ_CS"/>
</dbReference>
<evidence type="ECO:0000259" key="5">
    <source>
        <dbReference type="PROSITE" id="PS01124"/>
    </source>
</evidence>
<reference evidence="8" key="1">
    <citation type="journal article" date="2019" name="Int. J. Syst. Evol. Microbiol.">
        <title>The Global Catalogue of Microorganisms (GCM) 10K type strain sequencing project: providing services to taxonomists for standard genome sequencing and annotation.</title>
        <authorList>
            <consortium name="The Broad Institute Genomics Platform"/>
            <consortium name="The Broad Institute Genome Sequencing Center for Infectious Disease"/>
            <person name="Wu L."/>
            <person name="Ma J."/>
        </authorList>
    </citation>
    <scope>NUCLEOTIDE SEQUENCE [LARGE SCALE GENOMIC DNA]</scope>
    <source>
        <strain evidence="8">KACC 11904</strain>
    </source>
</reference>
<accession>A0ABW0K738</accession>
<dbReference type="SMART" id="SM00448">
    <property type="entry name" value="REC"/>
    <property type="match status" value="1"/>
</dbReference>
<keyword evidence="2" id="KW-0238">DNA-binding</keyword>
<proteinExistence type="predicted"/>
<dbReference type="EMBL" id="JBHSMJ010000018">
    <property type="protein sequence ID" value="MFC5449190.1"/>
    <property type="molecule type" value="Genomic_DNA"/>
</dbReference>
<dbReference type="PANTHER" id="PTHR43280">
    <property type="entry name" value="ARAC-FAMILY TRANSCRIPTIONAL REGULATOR"/>
    <property type="match status" value="1"/>
</dbReference>
<dbReference type="InterPro" id="IPR020449">
    <property type="entry name" value="Tscrpt_reg_AraC-type_HTH"/>
</dbReference>
<dbReference type="PROSITE" id="PS50110">
    <property type="entry name" value="RESPONSE_REGULATORY"/>
    <property type="match status" value="1"/>
</dbReference>
<dbReference type="SUPFAM" id="SSF52172">
    <property type="entry name" value="CheY-like"/>
    <property type="match status" value="1"/>
</dbReference>
<feature type="domain" description="HTH araC/xylS-type" evidence="5">
    <location>
        <begin position="413"/>
        <end position="512"/>
    </location>
</feature>
<dbReference type="SUPFAM" id="SSF46689">
    <property type="entry name" value="Homeodomain-like"/>
    <property type="match status" value="1"/>
</dbReference>
<keyword evidence="1" id="KW-0805">Transcription regulation</keyword>
<dbReference type="SMART" id="SM00342">
    <property type="entry name" value="HTH_ARAC"/>
    <property type="match status" value="1"/>
</dbReference>
<dbReference type="Pfam" id="PF12833">
    <property type="entry name" value="HTH_18"/>
    <property type="match status" value="1"/>
</dbReference>
<dbReference type="InterPro" id="IPR009057">
    <property type="entry name" value="Homeodomain-like_sf"/>
</dbReference>
<organism evidence="7 8">
    <name type="scientific">Paenibacillus aestuarii</name>
    <dbReference type="NCBI Taxonomy" id="516965"/>
    <lineage>
        <taxon>Bacteria</taxon>
        <taxon>Bacillati</taxon>
        <taxon>Bacillota</taxon>
        <taxon>Bacilli</taxon>
        <taxon>Bacillales</taxon>
        <taxon>Paenibacillaceae</taxon>
        <taxon>Paenibacillus</taxon>
    </lineage>
</organism>
<dbReference type="PROSITE" id="PS00041">
    <property type="entry name" value="HTH_ARAC_FAMILY_1"/>
    <property type="match status" value="1"/>
</dbReference>
<evidence type="ECO:0000256" key="3">
    <source>
        <dbReference type="ARBA" id="ARBA00023163"/>
    </source>
</evidence>
<dbReference type="Pfam" id="PF17853">
    <property type="entry name" value="GGDEF_2"/>
    <property type="match status" value="1"/>
</dbReference>
<keyword evidence="8" id="KW-1185">Reference proteome</keyword>
<evidence type="ECO:0000313" key="8">
    <source>
        <dbReference type="Proteomes" id="UP001596044"/>
    </source>
</evidence>
<dbReference type="InterPro" id="IPR011006">
    <property type="entry name" value="CheY-like_superfamily"/>
</dbReference>
<dbReference type="InterPro" id="IPR041522">
    <property type="entry name" value="CdaR_GGDEF"/>
</dbReference>
<sequence>MKIMIVDDEIIILEGLSKVIDWKQLGFTLLPPAESAEEALERMPAEKPDLILSDIRMFGKDGLTMAKEAKLLLPNVEIIMLTGYDDFEYMQQAIRNDVSDYLLKSSRPADIIQAVLRAVQRIRDKWATQSQALQKDKEISKRWLEKMLTEGKSGESHLLTDYFPHLKPKEAPLQVLLIRATGWGDKDSNRQLLQFAVDNMLREMIPCEAVHMSTMLAVLLRVEESWRVEGRYRSLASKIEHLLKCTLYCALGTPVNSGDELHVSYRNAVQASKFWVMYTQERIWSYEQIKARKGWRQLCSREEESELTQLLLSGDTLRLNQWIGLCISQYLVHPDATYDSLSSYIQSLAISGFRWLERVVSQSEAGQARISDFTSWEEQNGETAIRDSLQQYLHAVMSVYRQSLSKGPSGYVERVAAYVRANIGSQKLTLVQAARHVHLHPGHLSEVFKKETGSNFSDFLIKQKLECAREILKDPSVKISDISRSVGYEDVKYFGQLFRKHYGQTPSEYREQAKFSYPENENSPLQ</sequence>
<evidence type="ECO:0000256" key="4">
    <source>
        <dbReference type="PROSITE-ProRule" id="PRU00169"/>
    </source>
</evidence>
<feature type="modified residue" description="4-aspartylphosphate" evidence="4">
    <location>
        <position position="54"/>
    </location>
</feature>
<dbReference type="RefSeq" id="WP_270880152.1">
    <property type="nucleotide sequence ID" value="NZ_JAQFVF010000029.1"/>
</dbReference>
<dbReference type="PANTHER" id="PTHR43280:SF10">
    <property type="entry name" value="REGULATORY PROTEIN POCR"/>
    <property type="match status" value="1"/>
</dbReference>
<dbReference type="InterPro" id="IPR001789">
    <property type="entry name" value="Sig_transdc_resp-reg_receiver"/>
</dbReference>
<evidence type="ECO:0000259" key="6">
    <source>
        <dbReference type="PROSITE" id="PS50110"/>
    </source>
</evidence>
<comment type="caution">
    <text evidence="7">The sequence shown here is derived from an EMBL/GenBank/DDBJ whole genome shotgun (WGS) entry which is preliminary data.</text>
</comment>
<dbReference type="PROSITE" id="PS01124">
    <property type="entry name" value="HTH_ARAC_FAMILY_2"/>
    <property type="match status" value="1"/>
</dbReference>
<evidence type="ECO:0000256" key="2">
    <source>
        <dbReference type="ARBA" id="ARBA00023125"/>
    </source>
</evidence>
<gene>
    <name evidence="7" type="ORF">ACFPOG_13050</name>
</gene>
<protein>
    <submittedName>
        <fullName evidence="7">Response regulator</fullName>
    </submittedName>
</protein>
<evidence type="ECO:0000256" key="1">
    <source>
        <dbReference type="ARBA" id="ARBA00023015"/>
    </source>
</evidence>
<dbReference type="Proteomes" id="UP001596044">
    <property type="component" value="Unassembled WGS sequence"/>
</dbReference>
<dbReference type="PRINTS" id="PR00032">
    <property type="entry name" value="HTHARAC"/>
</dbReference>
<name>A0ABW0K738_9BACL</name>
<keyword evidence="4" id="KW-0597">Phosphoprotein</keyword>